<dbReference type="GO" id="GO:0005524">
    <property type="term" value="F:ATP binding"/>
    <property type="evidence" value="ECO:0007669"/>
    <property type="project" value="InterPro"/>
</dbReference>
<feature type="compositionally biased region" description="Basic residues" evidence="2">
    <location>
        <begin position="269"/>
        <end position="278"/>
    </location>
</feature>
<dbReference type="GO" id="GO:0016787">
    <property type="term" value="F:hydrolase activity"/>
    <property type="evidence" value="ECO:0007669"/>
    <property type="project" value="UniProtKB-KW"/>
</dbReference>
<dbReference type="InterPro" id="IPR027417">
    <property type="entry name" value="P-loop_NTPase"/>
</dbReference>
<dbReference type="InterPro" id="IPR038718">
    <property type="entry name" value="SNF2-like_sf"/>
</dbReference>
<evidence type="ECO:0000256" key="1">
    <source>
        <dbReference type="ARBA" id="ARBA00022801"/>
    </source>
</evidence>
<sequence length="615" mass="69357">MTITLDIWEKNSSRVLITSDMPLRDQVLLKSLPGSSYSTKEHVWTAPLTWATCVAMRGLFQDELHVGDALAAWSIQEHAIRVKPAVNLRDKWDDPTLEEAFPLLYPFQRAGVQFLTFAKRALLTDEMGTGKTPQTIFTWANMVRNGENPFPALVIAPNNMVLTWEKEINRWWPDLKVNVIKGHAGWRRQMIADEAHVYVINFEGMRSHSKLAGYGSIRLRKCYMCDPSMPNDRMHQPAQCEVHPKELNQKDWKTIVVDEAHRMKDPKSKQSRAIKAMRRPGTDQNAFGLTGTPIGDAPGDLWTVLNFISPEEFPSRAAYIDRYCLAGYNMWGGLDIVGLNPTTKDEFFKIVEPRFRRMPKAAVLPFLPPKVKNRRYSEMSTKQAKAYRQMDDNQIAVLEKEDGSVGVAVTANPLVELTRLTQFASAYAYADEDGKIHLSEPSNKIDTLMEILEDTGEEPLVVMAQSRQLIDLAAARLAKHKISHTLIVGGQGSWEREKAKDDFQAGRVRVILCTIAAGGIGITLTRANRLVFLQRSWSNIENKQAEDRVHRIGSEQHNVDQGGQGFIEIIDIISVGTVEEGQVRALEGKEERLQEFVRDADIVASVKAQNQEANE</sequence>
<dbReference type="CDD" id="cd18793">
    <property type="entry name" value="SF2_C_SNF"/>
    <property type="match status" value="1"/>
</dbReference>
<dbReference type="PANTHER" id="PTHR10799">
    <property type="entry name" value="SNF2/RAD54 HELICASE FAMILY"/>
    <property type="match status" value="1"/>
</dbReference>
<keyword evidence="1" id="KW-0378">Hydrolase</keyword>
<protein>
    <submittedName>
        <fullName evidence="5">DNA helicase</fullName>
    </submittedName>
</protein>
<keyword evidence="5" id="KW-0547">Nucleotide-binding</keyword>
<dbReference type="PROSITE" id="PS51194">
    <property type="entry name" value="HELICASE_CTER"/>
    <property type="match status" value="1"/>
</dbReference>
<reference evidence="5" key="1">
    <citation type="submission" date="2023-10" db="EMBL/GenBank/DDBJ databases">
        <title>Two new lytic phages for Micrococcus sp. strain 1402.</title>
        <authorList>
            <person name="Petrzik K."/>
        </authorList>
    </citation>
    <scope>NUCLEOTIDE SEQUENCE</scope>
</reference>
<feature type="domain" description="Helicase C-terminal" evidence="4">
    <location>
        <begin position="444"/>
        <end position="597"/>
    </location>
</feature>
<feature type="domain" description="Helicase ATP-binding" evidence="3">
    <location>
        <begin position="112"/>
        <end position="311"/>
    </location>
</feature>
<dbReference type="GO" id="GO:0004386">
    <property type="term" value="F:helicase activity"/>
    <property type="evidence" value="ECO:0007669"/>
    <property type="project" value="UniProtKB-KW"/>
</dbReference>
<keyword evidence="5" id="KW-0347">Helicase</keyword>
<dbReference type="CDD" id="cd17919">
    <property type="entry name" value="DEXHc_Snf"/>
    <property type="match status" value="1"/>
</dbReference>
<dbReference type="Gene3D" id="3.40.50.300">
    <property type="entry name" value="P-loop containing nucleotide triphosphate hydrolases"/>
    <property type="match status" value="1"/>
</dbReference>
<dbReference type="EMBL" id="OR756649">
    <property type="protein sequence ID" value="WZE63501.1"/>
    <property type="molecule type" value="Genomic_DNA"/>
</dbReference>
<evidence type="ECO:0000259" key="3">
    <source>
        <dbReference type="PROSITE" id="PS51192"/>
    </source>
</evidence>
<proteinExistence type="predicted"/>
<dbReference type="SMART" id="SM00487">
    <property type="entry name" value="DEXDc"/>
    <property type="match status" value="1"/>
</dbReference>
<dbReference type="InterPro" id="IPR014001">
    <property type="entry name" value="Helicase_ATP-bd"/>
</dbReference>
<evidence type="ECO:0000259" key="4">
    <source>
        <dbReference type="PROSITE" id="PS51194"/>
    </source>
</evidence>
<accession>A0AAU6R6B0</accession>
<evidence type="ECO:0000256" key="2">
    <source>
        <dbReference type="SAM" id="MobiDB-lite"/>
    </source>
</evidence>
<keyword evidence="5" id="KW-0067">ATP-binding</keyword>
<evidence type="ECO:0000313" key="5">
    <source>
        <dbReference type="EMBL" id="WZE63501.1"/>
    </source>
</evidence>
<dbReference type="InterPro" id="IPR001650">
    <property type="entry name" value="Helicase_C-like"/>
</dbReference>
<dbReference type="SMART" id="SM00490">
    <property type="entry name" value="HELICc"/>
    <property type="match status" value="1"/>
</dbReference>
<dbReference type="InterPro" id="IPR049730">
    <property type="entry name" value="SNF2/RAD54-like_C"/>
</dbReference>
<dbReference type="Gene3D" id="3.40.50.10810">
    <property type="entry name" value="Tandem AAA-ATPase domain"/>
    <property type="match status" value="1"/>
</dbReference>
<dbReference type="SUPFAM" id="SSF52540">
    <property type="entry name" value="P-loop containing nucleoside triphosphate hydrolases"/>
    <property type="match status" value="2"/>
</dbReference>
<feature type="region of interest" description="Disordered" evidence="2">
    <location>
        <begin position="263"/>
        <end position="289"/>
    </location>
</feature>
<name>A0AAU6R6B0_9CAUD</name>
<dbReference type="Pfam" id="PF00271">
    <property type="entry name" value="Helicase_C"/>
    <property type="match status" value="1"/>
</dbReference>
<dbReference type="InterPro" id="IPR000330">
    <property type="entry name" value="SNF2_N"/>
</dbReference>
<organism evidence="5">
    <name type="scientific">Micrococcus phage Kurnik</name>
    <dbReference type="NCBI Taxonomy" id="3092208"/>
    <lineage>
        <taxon>Viruses</taxon>
        <taxon>Duplodnaviria</taxon>
        <taxon>Heunggongvirae</taxon>
        <taxon>Uroviricota</taxon>
        <taxon>Caudoviricetes</taxon>
    </lineage>
</organism>
<dbReference type="PROSITE" id="PS51192">
    <property type="entry name" value="HELICASE_ATP_BIND_1"/>
    <property type="match status" value="1"/>
</dbReference>
<dbReference type="Pfam" id="PF00176">
    <property type="entry name" value="SNF2-rel_dom"/>
    <property type="match status" value="1"/>
</dbReference>